<reference evidence="2" key="1">
    <citation type="submission" date="2020-05" db="EMBL/GenBank/DDBJ databases">
        <authorList>
            <person name="Chiriac C."/>
            <person name="Salcher M."/>
            <person name="Ghai R."/>
            <person name="Kavagutti S V."/>
        </authorList>
    </citation>
    <scope>NUCLEOTIDE SEQUENCE</scope>
</reference>
<protein>
    <submittedName>
        <fullName evidence="2">Uncharacterized protein</fullName>
    </submittedName>
</protein>
<name>A0A6J5S4Z4_9CAUD</name>
<sequence length="73" mass="7849">MMTEDPVAEFIEAAADGLCTAYVVVATVERIDGSQSFWITTLNRQTSSTTLGLLVSATSAEQYRIAKSLTEGM</sequence>
<dbReference type="EMBL" id="LR796901">
    <property type="protein sequence ID" value="CAB4173424.1"/>
    <property type="molecule type" value="Genomic_DNA"/>
</dbReference>
<organism evidence="2">
    <name type="scientific">uncultured Caudovirales phage</name>
    <dbReference type="NCBI Taxonomy" id="2100421"/>
    <lineage>
        <taxon>Viruses</taxon>
        <taxon>Duplodnaviria</taxon>
        <taxon>Heunggongvirae</taxon>
        <taxon>Uroviricota</taxon>
        <taxon>Caudoviricetes</taxon>
        <taxon>Peduoviridae</taxon>
        <taxon>Maltschvirus</taxon>
        <taxon>Maltschvirus maltsch</taxon>
    </lineage>
</organism>
<gene>
    <name evidence="2" type="ORF">UFOVP1380_6</name>
    <name evidence="1" type="ORF">UFOVP943_6</name>
</gene>
<evidence type="ECO:0000313" key="2">
    <source>
        <dbReference type="EMBL" id="CAB4203252.1"/>
    </source>
</evidence>
<accession>A0A6J5S4Z4</accession>
<dbReference type="EMBL" id="LR797330">
    <property type="protein sequence ID" value="CAB4203252.1"/>
    <property type="molecule type" value="Genomic_DNA"/>
</dbReference>
<proteinExistence type="predicted"/>
<evidence type="ECO:0000313" key="1">
    <source>
        <dbReference type="EMBL" id="CAB4173424.1"/>
    </source>
</evidence>